<evidence type="ECO:0000256" key="1">
    <source>
        <dbReference type="SAM" id="MobiDB-lite"/>
    </source>
</evidence>
<sequence>MTFWRVVEDDGQKVVRHLERHEVGSILHGLYEGDCDNLGTMVPLTEHEATAHLAEAVDAEGAVETRIPYLTASYTPNIKPNRIWRNIPAAAYLGRSDIQGVEPMLDGLDEVYSSWRRDIRLAKARLIVPNAYLQNMGRGQGAGFDLEQELYEGIESMSEEGGLDIHPQQFLIRHEEHKATAADWLEQAVRGAGYSVQTFGGEGDVAATATEVIARQERSYTTRAKKIGYNRRGVSDALVALLAIDAVVFGSGVTPDRPTLEWPDGVATDPKALAETLNLLNQAEAVSTWIKVKLLHPDWDDPEVQEEVDRIKEASQAVEDPFALPPEMTGQDPEPSEGQDGPPEE</sequence>
<protein>
    <recommendedName>
        <fullName evidence="4">Phage portal protein</fullName>
    </recommendedName>
</protein>
<dbReference type="RefSeq" id="WP_139629106.1">
    <property type="nucleotide sequence ID" value="NZ_VDLX02000002.1"/>
</dbReference>
<dbReference type="OrthoDB" id="3268708at2"/>
<reference evidence="2 3" key="1">
    <citation type="submission" date="2019-10" db="EMBL/GenBank/DDBJ databases">
        <title>Nonomuraea sp. nov., isolated from Phyllanthus amarus.</title>
        <authorList>
            <person name="Klykleung N."/>
            <person name="Tanasupawat S."/>
        </authorList>
    </citation>
    <scope>NUCLEOTIDE SEQUENCE [LARGE SCALE GENOMIC DNA]</scope>
    <source>
        <strain evidence="2 3">PA1-10</strain>
    </source>
</reference>
<proteinExistence type="predicted"/>
<dbReference type="Proteomes" id="UP000312512">
    <property type="component" value="Unassembled WGS sequence"/>
</dbReference>
<comment type="caution">
    <text evidence="2">The sequence shown here is derived from an EMBL/GenBank/DDBJ whole genome shotgun (WGS) entry which is preliminary data.</text>
</comment>
<organism evidence="2 3">
    <name type="scientific">Nonomuraea phyllanthi</name>
    <dbReference type="NCBI Taxonomy" id="2219224"/>
    <lineage>
        <taxon>Bacteria</taxon>
        <taxon>Bacillati</taxon>
        <taxon>Actinomycetota</taxon>
        <taxon>Actinomycetes</taxon>
        <taxon>Streptosporangiales</taxon>
        <taxon>Streptosporangiaceae</taxon>
        <taxon>Nonomuraea</taxon>
    </lineage>
</organism>
<dbReference type="EMBL" id="VDLX02000002">
    <property type="protein sequence ID" value="KAB8196237.1"/>
    <property type="molecule type" value="Genomic_DNA"/>
</dbReference>
<accession>A0A5C4WTI5</accession>
<name>A0A5C4WTI5_9ACTN</name>
<feature type="region of interest" description="Disordered" evidence="1">
    <location>
        <begin position="304"/>
        <end position="345"/>
    </location>
</feature>
<keyword evidence="3" id="KW-1185">Reference proteome</keyword>
<evidence type="ECO:0000313" key="2">
    <source>
        <dbReference type="EMBL" id="KAB8196237.1"/>
    </source>
</evidence>
<feature type="compositionally biased region" description="Acidic residues" evidence="1">
    <location>
        <begin position="334"/>
        <end position="345"/>
    </location>
</feature>
<dbReference type="AlphaFoldDB" id="A0A5C4WTI5"/>
<gene>
    <name evidence="2" type="ORF">FH608_005530</name>
</gene>
<evidence type="ECO:0000313" key="3">
    <source>
        <dbReference type="Proteomes" id="UP000312512"/>
    </source>
</evidence>
<evidence type="ECO:0008006" key="4">
    <source>
        <dbReference type="Google" id="ProtNLM"/>
    </source>
</evidence>